<name>A0A8H6CDD2_9LECA</name>
<keyword evidence="4" id="KW-1185">Reference proteome</keyword>
<dbReference type="GeneID" id="59330475"/>
<evidence type="ECO:0000256" key="1">
    <source>
        <dbReference type="ARBA" id="ARBA00006484"/>
    </source>
</evidence>
<dbReference type="SUPFAM" id="SSF51735">
    <property type="entry name" value="NAD(P)-binding Rossmann-fold domains"/>
    <property type="match status" value="1"/>
</dbReference>
<dbReference type="InterPro" id="IPR036291">
    <property type="entry name" value="NAD(P)-bd_dom_sf"/>
</dbReference>
<evidence type="ECO:0000256" key="2">
    <source>
        <dbReference type="ARBA" id="ARBA00023002"/>
    </source>
</evidence>
<dbReference type="EMBL" id="JACCJB010000014">
    <property type="protein sequence ID" value="KAF6221206.1"/>
    <property type="molecule type" value="Genomic_DNA"/>
</dbReference>
<dbReference type="Pfam" id="PF13561">
    <property type="entry name" value="adh_short_C2"/>
    <property type="match status" value="1"/>
</dbReference>
<reference evidence="3 4" key="1">
    <citation type="journal article" date="2020" name="Genomics">
        <title>Complete, high-quality genomes from long-read metagenomic sequencing of two wolf lichen thalli reveals enigmatic genome architecture.</title>
        <authorList>
            <person name="McKenzie S.K."/>
            <person name="Walston R.F."/>
            <person name="Allen J.L."/>
        </authorList>
    </citation>
    <scope>NUCLEOTIDE SEQUENCE [LARGE SCALE GENOMIC DNA]</scope>
    <source>
        <strain evidence="3">WasteWater1</strain>
    </source>
</reference>
<protein>
    <submittedName>
        <fullName evidence="3">Uncharacterized protein</fullName>
    </submittedName>
</protein>
<dbReference type="AlphaFoldDB" id="A0A8H6CDD2"/>
<dbReference type="Proteomes" id="UP000593566">
    <property type="component" value="Unassembled WGS sequence"/>
</dbReference>
<sequence length="232" mass="24520">MPPPVILLLGAGANIGHGIAQRFSSSGYKVAIASRSGKSAQGTDYLSVKADLTQPQDVKSVFDTVKSEMGIPSVVVYIAYGLTMAAESDPLSPSLEKLTSDLAINTVSAFAAAQEAVKGFEELGSSAPKTFIQIGNMLNKMVYPRLITMGIGKQAAAHTIACCAEAYGGKGWHFYYVDERTENGQPAMSAIDGPAHGEFCFKLAQGKGQGPWDATFVKGVGYKDFESVTTHL</sequence>
<dbReference type="PANTHER" id="PTHR43669">
    <property type="entry name" value="5-KETO-D-GLUCONATE 5-REDUCTASE"/>
    <property type="match status" value="1"/>
</dbReference>
<dbReference type="PANTHER" id="PTHR43669:SF4">
    <property type="entry name" value="SHORT-CHAIN DEHYDROGENASE"/>
    <property type="match status" value="1"/>
</dbReference>
<comment type="caution">
    <text evidence="3">The sequence shown here is derived from an EMBL/GenBank/DDBJ whole genome shotgun (WGS) entry which is preliminary data.</text>
</comment>
<proteinExistence type="inferred from homology"/>
<comment type="similarity">
    <text evidence="1">Belongs to the short-chain dehydrogenases/reductases (SDR) family.</text>
</comment>
<organism evidence="3 4">
    <name type="scientific">Letharia lupina</name>
    <dbReference type="NCBI Taxonomy" id="560253"/>
    <lineage>
        <taxon>Eukaryota</taxon>
        <taxon>Fungi</taxon>
        <taxon>Dikarya</taxon>
        <taxon>Ascomycota</taxon>
        <taxon>Pezizomycotina</taxon>
        <taxon>Lecanoromycetes</taxon>
        <taxon>OSLEUM clade</taxon>
        <taxon>Lecanoromycetidae</taxon>
        <taxon>Lecanorales</taxon>
        <taxon>Lecanorineae</taxon>
        <taxon>Parmeliaceae</taxon>
        <taxon>Letharia</taxon>
    </lineage>
</organism>
<dbReference type="InterPro" id="IPR002347">
    <property type="entry name" value="SDR_fam"/>
</dbReference>
<dbReference type="GO" id="GO:0016491">
    <property type="term" value="F:oxidoreductase activity"/>
    <property type="evidence" value="ECO:0007669"/>
    <property type="project" value="UniProtKB-KW"/>
</dbReference>
<evidence type="ECO:0000313" key="3">
    <source>
        <dbReference type="EMBL" id="KAF6221206.1"/>
    </source>
</evidence>
<accession>A0A8H6CDD2</accession>
<gene>
    <name evidence="3" type="ORF">HO133_002061</name>
</gene>
<keyword evidence="2" id="KW-0560">Oxidoreductase</keyword>
<dbReference type="RefSeq" id="XP_037150641.1">
    <property type="nucleotide sequence ID" value="XM_037292988.1"/>
</dbReference>
<evidence type="ECO:0000313" key="4">
    <source>
        <dbReference type="Proteomes" id="UP000593566"/>
    </source>
</evidence>
<dbReference type="Gene3D" id="3.40.50.720">
    <property type="entry name" value="NAD(P)-binding Rossmann-like Domain"/>
    <property type="match status" value="1"/>
</dbReference>